<dbReference type="Pfam" id="PF08907">
    <property type="entry name" value="DUF1853"/>
    <property type="match status" value="1"/>
</dbReference>
<accession>A0ABS1EB72</accession>
<gene>
    <name evidence="1" type="ORF">JHL22_06265</name>
</gene>
<organism evidence="1 2">
    <name type="scientific">Advenella mandrilli</name>
    <dbReference type="NCBI Taxonomy" id="2800330"/>
    <lineage>
        <taxon>Bacteria</taxon>
        <taxon>Pseudomonadati</taxon>
        <taxon>Pseudomonadota</taxon>
        <taxon>Betaproteobacteria</taxon>
        <taxon>Burkholderiales</taxon>
        <taxon>Alcaligenaceae</taxon>
    </lineage>
</organism>
<sequence>MTIQQKPVTPVVNRFFSAGRQTLPCQAWRDLYWLLHTQPLLAPGFSSSYPPARFPDHCLQQIIQWMSQEQQHPQALTAHSETHFRRLGLYAEHLLKLGLDHCPSIKLLLHHHPIHLEPVAPEKGRKTLGEVDYLWQDSQTGKIHHWELAVKLYLYLPQTEAPNLPKPPHANNELHRYVGTQLQDTLYKKAQRLLGHQLPLSSHEQIIGKLGRPADEKGVYLKGWLFYPLQNQAWDSYLYPSKTTLDLLNPAHNKGWWLRLPHFMSRLACQPDSIRWIVLPRLRWLSEAWGPADQLLDASQLQHLLAQHFLVANNANATDASSPCAEPLLLAALQEYPGHPGLYREIHRGFVTGDTWARV</sequence>
<protein>
    <submittedName>
        <fullName evidence="1">DUF1853 family protein</fullName>
    </submittedName>
</protein>
<dbReference type="InterPro" id="IPR015003">
    <property type="entry name" value="DUF1853"/>
</dbReference>
<comment type="caution">
    <text evidence="1">The sequence shown here is derived from an EMBL/GenBank/DDBJ whole genome shotgun (WGS) entry which is preliminary data.</text>
</comment>
<dbReference type="EMBL" id="JAENGP010000005">
    <property type="protein sequence ID" value="MBK1780819.1"/>
    <property type="molecule type" value="Genomic_DNA"/>
</dbReference>
<proteinExistence type="predicted"/>
<name>A0ABS1EB72_9BURK</name>
<reference evidence="1 2" key="1">
    <citation type="submission" date="2020-12" db="EMBL/GenBank/DDBJ databases">
        <authorList>
            <person name="Lu T."/>
            <person name="Wang Q."/>
            <person name="Han X."/>
        </authorList>
    </citation>
    <scope>NUCLEOTIDE SEQUENCE [LARGE SCALE GENOMIC DNA]</scope>
    <source>
        <strain evidence="1 2">WQ 585</strain>
    </source>
</reference>
<dbReference type="RefSeq" id="WP_200235084.1">
    <property type="nucleotide sequence ID" value="NZ_JAENGP010000005.1"/>
</dbReference>
<keyword evidence="2" id="KW-1185">Reference proteome</keyword>
<dbReference type="Proteomes" id="UP000635316">
    <property type="component" value="Unassembled WGS sequence"/>
</dbReference>
<evidence type="ECO:0000313" key="2">
    <source>
        <dbReference type="Proteomes" id="UP000635316"/>
    </source>
</evidence>
<evidence type="ECO:0000313" key="1">
    <source>
        <dbReference type="EMBL" id="MBK1780819.1"/>
    </source>
</evidence>